<dbReference type="STRING" id="37928.SAMN04489742_2962"/>
<dbReference type="AlphaFoldDB" id="A0A1H1EJ15"/>
<organism evidence="2 3">
    <name type="scientific">Crystallibacter crystallopoietes</name>
    <dbReference type="NCBI Taxonomy" id="37928"/>
    <lineage>
        <taxon>Bacteria</taxon>
        <taxon>Bacillati</taxon>
        <taxon>Actinomycetota</taxon>
        <taxon>Actinomycetes</taxon>
        <taxon>Micrococcales</taxon>
        <taxon>Micrococcaceae</taxon>
        <taxon>Crystallibacter</taxon>
    </lineage>
</organism>
<sequence length="510" mass="52664">MPILTIDTEAMLVSAAAAQGAADRSADLRVDAVSRTAAAAGMSGWETEAMEWGQAYDDAAVQILTSLERLGSAYASAGFHTRAAAELYRFTEQLASGKDHPYAAPQEPAAPALCRQLPVSAVGGRIPVLPEFGQFIADAAGERWPSGDADAMRATAGAWRMVGADLRALGSEALRTTTAPLAGQRGADIVLLESHQEELYLSAVAVAEGCDALGRDCDELAGAVEEAHAALVQEARDFGLQIAALIGMGAVTAWLTAGGGLIITTGLVATRVGQAVAAFLAATGRLGTQVKPLITTTLDISRKLAGIGRLTELAQRSLPGPLGMQAVAMGTFARSALHSAPVAAARSFAAKHASLAAKQGDRLLSVAASGPEALLTGALTGAVRKEAQGAAGMVAKQVRPVAGRAGVRMLNPDVVSPAVLGAYSAYGWYSRMNNTMKVWEKEGWLGSSRYRSGPPRVDPASVWFPAPLKFKLGTGPQPEQPGAAARGSHGTGPMGLSSPDRRKDDLAVSR</sequence>
<proteinExistence type="predicted"/>
<gene>
    <name evidence="2" type="ORF">SAMN04489742_2962</name>
</gene>
<evidence type="ECO:0000256" key="1">
    <source>
        <dbReference type="SAM" id="MobiDB-lite"/>
    </source>
</evidence>
<dbReference type="EMBL" id="FNKH01000002">
    <property type="protein sequence ID" value="SDQ88775.1"/>
    <property type="molecule type" value="Genomic_DNA"/>
</dbReference>
<feature type="compositionally biased region" description="Basic and acidic residues" evidence="1">
    <location>
        <begin position="499"/>
        <end position="510"/>
    </location>
</feature>
<reference evidence="2 3" key="1">
    <citation type="submission" date="2016-10" db="EMBL/GenBank/DDBJ databases">
        <authorList>
            <person name="de Groot N.N."/>
        </authorList>
    </citation>
    <scope>NUCLEOTIDE SEQUENCE [LARGE SCALE GENOMIC DNA]</scope>
    <source>
        <strain evidence="2 3">DSM 20117</strain>
    </source>
</reference>
<evidence type="ECO:0000313" key="2">
    <source>
        <dbReference type="EMBL" id="SDQ88775.1"/>
    </source>
</evidence>
<protein>
    <submittedName>
        <fullName evidence="2">Uncharacterized protein</fullName>
    </submittedName>
</protein>
<evidence type="ECO:0000313" key="3">
    <source>
        <dbReference type="Proteomes" id="UP000181917"/>
    </source>
</evidence>
<accession>A0A1H1EJ15</accession>
<keyword evidence="3" id="KW-1185">Reference proteome</keyword>
<feature type="region of interest" description="Disordered" evidence="1">
    <location>
        <begin position="471"/>
        <end position="510"/>
    </location>
</feature>
<dbReference type="Proteomes" id="UP000181917">
    <property type="component" value="Unassembled WGS sequence"/>
</dbReference>
<name>A0A1H1EJ15_9MICC</name>